<comment type="caution">
    <text evidence="2">The sequence shown here is derived from an EMBL/GenBank/DDBJ whole genome shotgun (WGS) entry which is preliminary data.</text>
</comment>
<sequence>MKKKASTCHYTINKVGENNWEEEEEAMKEESHVCSVGSNEVGSVWGTSIVKYNGDDDDDDDDDDEDDHASPQIRFHVGILDIKFSVGLLNCAALYVRASEHACRQSAHSKAFLFGEPMIAPPTEKSTPTNATRRLRNSDNGRF</sequence>
<organism evidence="2 3">
    <name type="scientific">Vespula pensylvanica</name>
    <name type="common">Western yellow jacket</name>
    <name type="synonym">Wasp</name>
    <dbReference type="NCBI Taxonomy" id="30213"/>
    <lineage>
        <taxon>Eukaryota</taxon>
        <taxon>Metazoa</taxon>
        <taxon>Ecdysozoa</taxon>
        <taxon>Arthropoda</taxon>
        <taxon>Hexapoda</taxon>
        <taxon>Insecta</taxon>
        <taxon>Pterygota</taxon>
        <taxon>Neoptera</taxon>
        <taxon>Endopterygota</taxon>
        <taxon>Hymenoptera</taxon>
        <taxon>Apocrita</taxon>
        <taxon>Aculeata</taxon>
        <taxon>Vespoidea</taxon>
        <taxon>Vespidae</taxon>
        <taxon>Vespinae</taxon>
        <taxon>Vespula</taxon>
    </lineage>
</organism>
<feature type="region of interest" description="Disordered" evidence="1">
    <location>
        <begin position="118"/>
        <end position="143"/>
    </location>
</feature>
<feature type="compositionally biased region" description="Acidic residues" evidence="1">
    <location>
        <begin position="55"/>
        <end position="67"/>
    </location>
</feature>
<feature type="compositionally biased region" description="Polar residues" evidence="1">
    <location>
        <begin position="124"/>
        <end position="135"/>
    </location>
</feature>
<evidence type="ECO:0000313" key="3">
    <source>
        <dbReference type="Proteomes" id="UP000600918"/>
    </source>
</evidence>
<evidence type="ECO:0000313" key="2">
    <source>
        <dbReference type="EMBL" id="KAF7399876.1"/>
    </source>
</evidence>
<dbReference type="EMBL" id="JACSDY010000018">
    <property type="protein sequence ID" value="KAF7399876.1"/>
    <property type="molecule type" value="Genomic_DNA"/>
</dbReference>
<accession>A0A834K4G2</accession>
<name>A0A834K4G2_VESPE</name>
<dbReference type="AlphaFoldDB" id="A0A834K4G2"/>
<evidence type="ECO:0000256" key="1">
    <source>
        <dbReference type="SAM" id="MobiDB-lite"/>
    </source>
</evidence>
<reference evidence="2" key="1">
    <citation type="journal article" date="2020" name="G3 (Bethesda)">
        <title>High-Quality Assemblies for Three Invasive Social Wasps from the &lt;i&gt;Vespula&lt;/i&gt; Genus.</title>
        <authorList>
            <person name="Harrop T.W.R."/>
            <person name="Guhlin J."/>
            <person name="McLaughlin G.M."/>
            <person name="Permina E."/>
            <person name="Stockwell P."/>
            <person name="Gilligan J."/>
            <person name="Le Lec M.F."/>
            <person name="Gruber M.A.M."/>
            <person name="Quinn O."/>
            <person name="Lovegrove M."/>
            <person name="Duncan E.J."/>
            <person name="Remnant E.J."/>
            <person name="Van Eeckhoven J."/>
            <person name="Graham B."/>
            <person name="Knapp R.A."/>
            <person name="Langford K.W."/>
            <person name="Kronenberg Z."/>
            <person name="Press M.O."/>
            <person name="Eacker S.M."/>
            <person name="Wilson-Rankin E.E."/>
            <person name="Purcell J."/>
            <person name="Lester P.J."/>
            <person name="Dearden P.K."/>
        </authorList>
    </citation>
    <scope>NUCLEOTIDE SEQUENCE</scope>
    <source>
        <strain evidence="2">Volc-1</strain>
    </source>
</reference>
<proteinExistence type="predicted"/>
<dbReference type="Proteomes" id="UP000600918">
    <property type="component" value="Unassembled WGS sequence"/>
</dbReference>
<feature type="region of interest" description="Disordered" evidence="1">
    <location>
        <begin position="48"/>
        <end position="69"/>
    </location>
</feature>
<keyword evidence="3" id="KW-1185">Reference proteome</keyword>
<gene>
    <name evidence="2" type="ORF">H0235_015613</name>
</gene>
<protein>
    <submittedName>
        <fullName evidence="2">Uncharacterized protein</fullName>
    </submittedName>
</protein>